<feature type="region of interest" description="Disordered" evidence="1">
    <location>
        <begin position="170"/>
        <end position="196"/>
    </location>
</feature>
<reference evidence="2" key="1">
    <citation type="submission" date="2020-02" db="EMBL/GenBank/DDBJ databases">
        <authorList>
            <person name="Meier V. D."/>
        </authorList>
    </citation>
    <scope>NUCLEOTIDE SEQUENCE</scope>
    <source>
        <strain evidence="2">AVDCRST_MAG13</strain>
    </source>
</reference>
<feature type="compositionally biased region" description="Basic and acidic residues" evidence="1">
    <location>
        <begin position="51"/>
        <end position="81"/>
    </location>
</feature>
<feature type="region of interest" description="Disordered" evidence="1">
    <location>
        <begin position="254"/>
        <end position="295"/>
    </location>
</feature>
<sequence>MGGHRGDLDDGARPRGQRVRAQADGVADALRRGDLLLAGELDRAAVPGDEPAARGERRGPLLDEERDALRARHERGGEHGPRAVSQPPRGQLDRLPGSQRAERDLLQRPCPAQLGAQRPDGMASRGLVAAVGAHEEDGHVPQCQRQRRQDAGGGGVRLLQVVEHHDDWASGAQVPGRLGHRGRFPRAQDAGERPGGRRRVLVAAVAHDERVAAVRHRGDRRRLADPGLAGDEDHAAASARGLVAAERKGPLLLTAADERGLRPDGQVRSDTSTLRLRTGPGNFGNGDRPIPDLTL</sequence>
<evidence type="ECO:0000256" key="1">
    <source>
        <dbReference type="SAM" id="MobiDB-lite"/>
    </source>
</evidence>
<evidence type="ECO:0000313" key="2">
    <source>
        <dbReference type="EMBL" id="CAA9516726.1"/>
    </source>
</evidence>
<proteinExistence type="predicted"/>
<feature type="region of interest" description="Disordered" evidence="1">
    <location>
        <begin position="1"/>
        <end position="28"/>
    </location>
</feature>
<accession>A0A6J4T8D4</accession>
<dbReference type="EMBL" id="CADCVO010000503">
    <property type="protein sequence ID" value="CAA9516726.1"/>
    <property type="molecule type" value="Genomic_DNA"/>
</dbReference>
<feature type="compositionally biased region" description="Basic and acidic residues" evidence="1">
    <location>
        <begin position="256"/>
        <end position="267"/>
    </location>
</feature>
<name>A0A6J4T8D4_9ACTN</name>
<organism evidence="2">
    <name type="scientific">uncultured Solirubrobacteraceae bacterium</name>
    <dbReference type="NCBI Taxonomy" id="1162706"/>
    <lineage>
        <taxon>Bacteria</taxon>
        <taxon>Bacillati</taxon>
        <taxon>Actinomycetota</taxon>
        <taxon>Thermoleophilia</taxon>
        <taxon>Solirubrobacterales</taxon>
        <taxon>Solirubrobacteraceae</taxon>
        <taxon>environmental samples</taxon>
    </lineage>
</organism>
<protein>
    <submittedName>
        <fullName evidence="2">Uncharacterized protein</fullName>
    </submittedName>
</protein>
<dbReference type="AlphaFoldDB" id="A0A6J4T8D4"/>
<feature type="compositionally biased region" description="Basic and acidic residues" evidence="1">
    <location>
        <begin position="1"/>
        <end position="13"/>
    </location>
</feature>
<feature type="region of interest" description="Disordered" evidence="1">
    <location>
        <begin position="42"/>
        <end position="121"/>
    </location>
</feature>
<gene>
    <name evidence="2" type="ORF">AVDCRST_MAG13-3119</name>
</gene>